<dbReference type="RefSeq" id="XP_027611462.1">
    <property type="nucleotide sequence ID" value="XM_027755661.1"/>
</dbReference>
<feature type="region of interest" description="Disordered" evidence="1">
    <location>
        <begin position="108"/>
        <end position="139"/>
    </location>
</feature>
<protein>
    <submittedName>
        <fullName evidence="2">Uncharacterized protein</fullName>
    </submittedName>
</protein>
<evidence type="ECO:0000313" key="2">
    <source>
        <dbReference type="EMBL" id="GBE80549.1"/>
    </source>
</evidence>
<reference evidence="2 3" key="1">
    <citation type="journal article" date="2018" name="Sci. Rep.">
        <title>Genome sequence of the cauliflower mushroom Sparassis crispa (Hanabiratake) and its association with beneficial usage.</title>
        <authorList>
            <person name="Kiyama R."/>
            <person name="Furutani Y."/>
            <person name="Kawaguchi K."/>
            <person name="Nakanishi T."/>
        </authorList>
    </citation>
    <scope>NUCLEOTIDE SEQUENCE [LARGE SCALE GENOMIC DNA]</scope>
</reference>
<name>A0A401GEE3_9APHY</name>
<feature type="compositionally biased region" description="Polar residues" evidence="1">
    <location>
        <begin position="203"/>
        <end position="219"/>
    </location>
</feature>
<gene>
    <name evidence="2" type="ORF">SCP_0302640</name>
</gene>
<dbReference type="EMBL" id="BFAD01000003">
    <property type="protein sequence ID" value="GBE80549.1"/>
    <property type="molecule type" value="Genomic_DNA"/>
</dbReference>
<evidence type="ECO:0000256" key="1">
    <source>
        <dbReference type="SAM" id="MobiDB-lite"/>
    </source>
</evidence>
<feature type="compositionally biased region" description="Polar residues" evidence="1">
    <location>
        <begin position="115"/>
        <end position="127"/>
    </location>
</feature>
<dbReference type="Proteomes" id="UP000287166">
    <property type="component" value="Unassembled WGS sequence"/>
</dbReference>
<accession>A0A401GEE3</accession>
<keyword evidence="3" id="KW-1185">Reference proteome</keyword>
<dbReference type="InParanoid" id="A0A401GEE3"/>
<sequence length="401" mass="44620">MARWQISLDMMDEERRQLVDFSECKHSLRSQLAFLAKSDRYRSRAKELYNTVHERYGPLIAATFRERLVSSSSEYLSATPVITGIVITMSAETEFFTDPLSYIDVPRSQGHSRHISNGSTSTLLSDSEYSRDLDTSSEELDEAYNNGSRLTNSHNKNVRDDTDTALSARRQGTINSGGPNCDEPIRDRTTTTNSRPSGDGTIPQINAQCGQYSSSQHSRAQPAIDDMIRRDASISPLEVLYSTQPSMDIRLPSSLRSHLTSGTAFEEHSCHLATNSASGSRYRSAIDHQQKMTYFRSIGSVGRAPTSLPIDDSDSSLGHILPDEQRAIALASCDWDLVVNETETKKNRPSESGNSLKCTISANRLEAQKRKDSYRVWSEDYMGKTTTLGQLPNPSKKANVD</sequence>
<organism evidence="2 3">
    <name type="scientific">Sparassis crispa</name>
    <dbReference type="NCBI Taxonomy" id="139825"/>
    <lineage>
        <taxon>Eukaryota</taxon>
        <taxon>Fungi</taxon>
        <taxon>Dikarya</taxon>
        <taxon>Basidiomycota</taxon>
        <taxon>Agaricomycotina</taxon>
        <taxon>Agaricomycetes</taxon>
        <taxon>Polyporales</taxon>
        <taxon>Sparassidaceae</taxon>
        <taxon>Sparassis</taxon>
    </lineage>
</organism>
<comment type="caution">
    <text evidence="2">The sequence shown here is derived from an EMBL/GenBank/DDBJ whole genome shotgun (WGS) entry which is preliminary data.</text>
</comment>
<evidence type="ECO:0000313" key="3">
    <source>
        <dbReference type="Proteomes" id="UP000287166"/>
    </source>
</evidence>
<dbReference type="GeneID" id="38777466"/>
<proteinExistence type="predicted"/>
<feature type="region of interest" description="Disordered" evidence="1">
    <location>
        <begin position="169"/>
        <end position="222"/>
    </location>
</feature>
<dbReference type="AlphaFoldDB" id="A0A401GEE3"/>